<comment type="caution">
    <text evidence="8">The sequence shown here is derived from an EMBL/GenBank/DDBJ whole genome shotgun (WGS) entry which is preliminary data.</text>
</comment>
<dbReference type="InterPro" id="IPR052360">
    <property type="entry name" value="Transcr_Regulatory_Proteins"/>
</dbReference>
<evidence type="ECO:0000256" key="5">
    <source>
        <dbReference type="ARBA" id="ARBA00023163"/>
    </source>
</evidence>
<feature type="non-terminal residue" evidence="8">
    <location>
        <position position="1"/>
    </location>
</feature>
<dbReference type="GO" id="GO:0008270">
    <property type="term" value="F:zinc ion binding"/>
    <property type="evidence" value="ECO:0007669"/>
    <property type="project" value="InterPro"/>
</dbReference>
<dbReference type="SUPFAM" id="SSF57701">
    <property type="entry name" value="Zn2/Cys6 DNA-binding domain"/>
    <property type="match status" value="1"/>
</dbReference>
<keyword evidence="9" id="KW-1185">Reference proteome</keyword>
<dbReference type="GO" id="GO:0000981">
    <property type="term" value="F:DNA-binding transcription factor activity, RNA polymerase II-specific"/>
    <property type="evidence" value="ECO:0007669"/>
    <property type="project" value="InterPro"/>
</dbReference>
<evidence type="ECO:0000259" key="7">
    <source>
        <dbReference type="Pfam" id="PF00172"/>
    </source>
</evidence>
<sequence length="385" mass="43366">KVKCDEEKPACRRCVSTGRTCDGYESVFRSYNYGHNITAPSQADTISVQRMSFRQLRTITFTTSEIMEVSRGLSTKPPAEGGIGFEAEALCILQSSIRSPPVYQALACMRMFRKLLMEHGDISYLKNDDLSGYRRIVTEYNIVVAKVIKQLSRNDSRTVEVALNCCQLFITIDIMLQQYASSIRHFAYGLQIMRACRTRPQLDSAGEKIVPPIQQGLATVDIFVIKLFTAPCPYVEHLMRELRLEERKKMHAADNSSPNRIDFMTYRQTLISVAAETVYLLNRVSSMTSVHEALGLIEEKKRLLIKLEGLDRYSKGGVVGEDESPLRKLMSHFQFLYSSVLRVVLQSVLLSAPVDSPLDLDLTHMISVAESLEGAANNYLIQSQA</sequence>
<keyword evidence="4" id="KW-0238">DNA-binding</keyword>
<dbReference type="RefSeq" id="XP_046078432.1">
    <property type="nucleotide sequence ID" value="XM_046210371.1"/>
</dbReference>
<dbReference type="EMBL" id="JAJTJA010000001">
    <property type="protein sequence ID" value="KAH8705811.1"/>
    <property type="molecule type" value="Genomic_DNA"/>
</dbReference>
<dbReference type="InterPro" id="IPR036864">
    <property type="entry name" value="Zn2-C6_fun-type_DNA-bd_sf"/>
</dbReference>
<dbReference type="PANTHER" id="PTHR36206">
    <property type="entry name" value="ASPERCRYPTIN BIOSYNTHESIS CLUSTER-SPECIFIC TRANSCRIPTION REGULATOR ATNN-RELATED"/>
    <property type="match status" value="1"/>
</dbReference>
<dbReference type="CDD" id="cd00067">
    <property type="entry name" value="GAL4"/>
    <property type="match status" value="1"/>
</dbReference>
<organism evidence="8 9">
    <name type="scientific">Talaromyces proteolyticus</name>
    <dbReference type="NCBI Taxonomy" id="1131652"/>
    <lineage>
        <taxon>Eukaryota</taxon>
        <taxon>Fungi</taxon>
        <taxon>Dikarya</taxon>
        <taxon>Ascomycota</taxon>
        <taxon>Pezizomycotina</taxon>
        <taxon>Eurotiomycetes</taxon>
        <taxon>Eurotiomycetidae</taxon>
        <taxon>Eurotiales</taxon>
        <taxon>Trichocomaceae</taxon>
        <taxon>Talaromyces</taxon>
        <taxon>Talaromyces sect. Bacilispori</taxon>
    </lineage>
</organism>
<keyword evidence="2" id="KW-0862">Zinc</keyword>
<dbReference type="Pfam" id="PF00172">
    <property type="entry name" value="Zn_clus"/>
    <property type="match status" value="1"/>
</dbReference>
<reference evidence="8" key="1">
    <citation type="submission" date="2021-12" db="EMBL/GenBank/DDBJ databases">
        <title>Convergent genome expansion in fungi linked to evolution of root-endophyte symbiosis.</title>
        <authorList>
            <consortium name="DOE Joint Genome Institute"/>
            <person name="Ke Y.-H."/>
            <person name="Bonito G."/>
            <person name="Liao H.-L."/>
            <person name="Looney B."/>
            <person name="Rojas-Flechas A."/>
            <person name="Nash J."/>
            <person name="Hameed K."/>
            <person name="Schadt C."/>
            <person name="Martin F."/>
            <person name="Crous P.W."/>
            <person name="Miettinen O."/>
            <person name="Magnuson J.K."/>
            <person name="Labbe J."/>
            <person name="Jacobson D."/>
            <person name="Doktycz M.J."/>
            <person name="Veneault-Fourrey C."/>
            <person name="Kuo A."/>
            <person name="Mondo S."/>
            <person name="Calhoun S."/>
            <person name="Riley R."/>
            <person name="Ohm R."/>
            <person name="LaButti K."/>
            <person name="Andreopoulos B."/>
            <person name="Pangilinan J."/>
            <person name="Nolan M."/>
            <person name="Tritt A."/>
            <person name="Clum A."/>
            <person name="Lipzen A."/>
            <person name="Daum C."/>
            <person name="Barry K."/>
            <person name="Grigoriev I.V."/>
            <person name="Vilgalys R."/>
        </authorList>
    </citation>
    <scope>NUCLEOTIDE SEQUENCE</scope>
    <source>
        <strain evidence="8">PMI_201</strain>
    </source>
</reference>
<evidence type="ECO:0000256" key="1">
    <source>
        <dbReference type="ARBA" id="ARBA00022723"/>
    </source>
</evidence>
<feature type="domain" description="Zn(2)-C6 fungal-type" evidence="7">
    <location>
        <begin position="1"/>
        <end position="25"/>
    </location>
</feature>
<evidence type="ECO:0000256" key="3">
    <source>
        <dbReference type="ARBA" id="ARBA00023015"/>
    </source>
</evidence>
<keyword evidence="6" id="KW-0539">Nucleus</keyword>
<protein>
    <recommendedName>
        <fullName evidence="7">Zn(2)-C6 fungal-type domain-containing protein</fullName>
    </recommendedName>
</protein>
<evidence type="ECO:0000313" key="8">
    <source>
        <dbReference type="EMBL" id="KAH8705811.1"/>
    </source>
</evidence>
<evidence type="ECO:0000256" key="4">
    <source>
        <dbReference type="ARBA" id="ARBA00023125"/>
    </source>
</evidence>
<dbReference type="GeneID" id="70240658"/>
<evidence type="ECO:0000313" key="9">
    <source>
        <dbReference type="Proteomes" id="UP001201262"/>
    </source>
</evidence>
<proteinExistence type="predicted"/>
<dbReference type="InterPro" id="IPR001138">
    <property type="entry name" value="Zn2Cys6_DnaBD"/>
</dbReference>
<keyword evidence="3" id="KW-0805">Transcription regulation</keyword>
<name>A0AAD4L651_9EURO</name>
<evidence type="ECO:0000256" key="6">
    <source>
        <dbReference type="ARBA" id="ARBA00023242"/>
    </source>
</evidence>
<dbReference type="GO" id="GO:0003677">
    <property type="term" value="F:DNA binding"/>
    <property type="evidence" value="ECO:0007669"/>
    <property type="project" value="UniProtKB-KW"/>
</dbReference>
<gene>
    <name evidence="8" type="ORF">BGW36DRAFT_285989</name>
</gene>
<dbReference type="Proteomes" id="UP001201262">
    <property type="component" value="Unassembled WGS sequence"/>
</dbReference>
<evidence type="ECO:0000256" key="2">
    <source>
        <dbReference type="ARBA" id="ARBA00022833"/>
    </source>
</evidence>
<keyword evidence="5" id="KW-0804">Transcription</keyword>
<accession>A0AAD4L651</accession>
<dbReference type="PANTHER" id="PTHR36206:SF10">
    <property type="entry name" value="ZN(II)2CYS6 TRANSCRIPTION FACTOR (EUROFUNG)"/>
    <property type="match status" value="1"/>
</dbReference>
<dbReference type="AlphaFoldDB" id="A0AAD4L651"/>
<keyword evidence="1" id="KW-0479">Metal-binding</keyword>